<accession>A0A395LHX3</accession>
<evidence type="ECO:0000259" key="5">
    <source>
        <dbReference type="PROSITE" id="PS50931"/>
    </source>
</evidence>
<keyword evidence="3" id="KW-0238">DNA-binding</keyword>
<reference evidence="6 7" key="1">
    <citation type="submission" date="2018-07" db="EMBL/GenBank/DDBJ databases">
        <title>Erythrobacter nanhaiensis sp. nov., a novel member of the genus Erythrobacter isolated from the South China Sea.</title>
        <authorList>
            <person name="Chen X."/>
            <person name="Liu J."/>
        </authorList>
    </citation>
    <scope>NUCLEOTIDE SEQUENCE [LARGE SCALE GENOMIC DNA]</scope>
    <source>
        <strain evidence="6 7">S-5</strain>
    </source>
</reference>
<gene>
    <name evidence="6" type="ORF">DL238_02045</name>
</gene>
<sequence>MRKLPPLHALRAFEAAARHLHFGHAAAELGVDPTAISHQIRKLEAILGGPLFIRRPRPMRLTAEGEALYPEIRAAFDRMANAVEQGRATARRTLTISTTMAFAAEWLTPRLTQLSQELGVDVHIDAENRPVDLDTGEIDLALRSQFDRGHKGLWRHLFDDRLIAVAAPGLLEEYPNRGNAEGPIDLPLIQYRWTSQNRESLDWSGYFAQSGQANRDLNIVASFSEESHAVGAALSAMGAALLSECLIADRLARGELVRIGETSLAAPALWAVSRDDHPQAAQIAAAIAWIAAARPLA</sequence>
<dbReference type="RefSeq" id="WP_115490733.1">
    <property type="nucleotide sequence ID" value="NZ_JACHWW010000001.1"/>
</dbReference>
<dbReference type="PANTHER" id="PTHR30537">
    <property type="entry name" value="HTH-TYPE TRANSCRIPTIONAL REGULATOR"/>
    <property type="match status" value="1"/>
</dbReference>
<dbReference type="InterPro" id="IPR036390">
    <property type="entry name" value="WH_DNA-bd_sf"/>
</dbReference>
<dbReference type="InterPro" id="IPR005119">
    <property type="entry name" value="LysR_subst-bd"/>
</dbReference>
<dbReference type="InterPro" id="IPR058163">
    <property type="entry name" value="LysR-type_TF_proteobact-type"/>
</dbReference>
<keyword evidence="2" id="KW-0805">Transcription regulation</keyword>
<dbReference type="Gene3D" id="1.10.10.10">
    <property type="entry name" value="Winged helix-like DNA-binding domain superfamily/Winged helix DNA-binding domain"/>
    <property type="match status" value="1"/>
</dbReference>
<dbReference type="SUPFAM" id="SSF46785">
    <property type="entry name" value="Winged helix' DNA-binding domain"/>
    <property type="match status" value="1"/>
</dbReference>
<dbReference type="Proteomes" id="UP000254101">
    <property type="component" value="Unassembled WGS sequence"/>
</dbReference>
<evidence type="ECO:0000256" key="3">
    <source>
        <dbReference type="ARBA" id="ARBA00023125"/>
    </source>
</evidence>
<comment type="similarity">
    <text evidence="1">Belongs to the LysR transcriptional regulatory family.</text>
</comment>
<dbReference type="GO" id="GO:0003700">
    <property type="term" value="F:DNA-binding transcription factor activity"/>
    <property type="evidence" value="ECO:0007669"/>
    <property type="project" value="InterPro"/>
</dbReference>
<keyword evidence="7" id="KW-1185">Reference proteome</keyword>
<comment type="caution">
    <text evidence="6">The sequence shown here is derived from an EMBL/GenBank/DDBJ whole genome shotgun (WGS) entry which is preliminary data.</text>
</comment>
<dbReference type="Gene3D" id="3.40.190.10">
    <property type="entry name" value="Periplasmic binding protein-like II"/>
    <property type="match status" value="2"/>
</dbReference>
<dbReference type="GO" id="GO:0006351">
    <property type="term" value="P:DNA-templated transcription"/>
    <property type="evidence" value="ECO:0007669"/>
    <property type="project" value="TreeGrafter"/>
</dbReference>
<protein>
    <submittedName>
        <fullName evidence="6">LysR family transcriptional regulator</fullName>
    </submittedName>
</protein>
<feature type="domain" description="HTH lysR-type" evidence="5">
    <location>
        <begin position="5"/>
        <end position="62"/>
    </location>
</feature>
<organism evidence="6 7">
    <name type="scientific">Alteriqipengyuania lutimaris</name>
    <dbReference type="NCBI Taxonomy" id="1538146"/>
    <lineage>
        <taxon>Bacteria</taxon>
        <taxon>Pseudomonadati</taxon>
        <taxon>Pseudomonadota</taxon>
        <taxon>Alphaproteobacteria</taxon>
        <taxon>Sphingomonadales</taxon>
        <taxon>Erythrobacteraceae</taxon>
        <taxon>Alteriqipengyuania</taxon>
    </lineage>
</organism>
<name>A0A395LHX3_9SPHN</name>
<evidence type="ECO:0000313" key="6">
    <source>
        <dbReference type="EMBL" id="RDS76503.1"/>
    </source>
</evidence>
<dbReference type="Pfam" id="PF00126">
    <property type="entry name" value="HTH_1"/>
    <property type="match status" value="1"/>
</dbReference>
<dbReference type="InterPro" id="IPR036388">
    <property type="entry name" value="WH-like_DNA-bd_sf"/>
</dbReference>
<dbReference type="OrthoDB" id="9813056at2"/>
<evidence type="ECO:0000256" key="2">
    <source>
        <dbReference type="ARBA" id="ARBA00023015"/>
    </source>
</evidence>
<dbReference type="EMBL" id="QRBB01000001">
    <property type="protein sequence ID" value="RDS76503.1"/>
    <property type="molecule type" value="Genomic_DNA"/>
</dbReference>
<dbReference type="PANTHER" id="PTHR30537:SF26">
    <property type="entry name" value="GLYCINE CLEAVAGE SYSTEM TRANSCRIPTIONAL ACTIVATOR"/>
    <property type="match status" value="1"/>
</dbReference>
<evidence type="ECO:0000256" key="1">
    <source>
        <dbReference type="ARBA" id="ARBA00009437"/>
    </source>
</evidence>
<dbReference type="SUPFAM" id="SSF53850">
    <property type="entry name" value="Periplasmic binding protein-like II"/>
    <property type="match status" value="1"/>
</dbReference>
<evidence type="ECO:0000313" key="7">
    <source>
        <dbReference type="Proteomes" id="UP000254101"/>
    </source>
</evidence>
<dbReference type="InterPro" id="IPR000847">
    <property type="entry name" value="LysR_HTH_N"/>
</dbReference>
<dbReference type="Pfam" id="PF03466">
    <property type="entry name" value="LysR_substrate"/>
    <property type="match status" value="1"/>
</dbReference>
<dbReference type="GO" id="GO:0043565">
    <property type="term" value="F:sequence-specific DNA binding"/>
    <property type="evidence" value="ECO:0007669"/>
    <property type="project" value="TreeGrafter"/>
</dbReference>
<evidence type="ECO:0000256" key="4">
    <source>
        <dbReference type="ARBA" id="ARBA00023163"/>
    </source>
</evidence>
<dbReference type="PROSITE" id="PS50931">
    <property type="entry name" value="HTH_LYSR"/>
    <property type="match status" value="1"/>
</dbReference>
<keyword evidence="4" id="KW-0804">Transcription</keyword>
<dbReference type="AlphaFoldDB" id="A0A395LHX3"/>
<proteinExistence type="inferred from homology"/>